<evidence type="ECO:0000313" key="2">
    <source>
        <dbReference type="Proteomes" id="UP001597118"/>
    </source>
</evidence>
<dbReference type="RefSeq" id="WP_379662718.1">
    <property type="nucleotide sequence ID" value="NZ_JBHUDG010000015.1"/>
</dbReference>
<accession>A0ABW4IC79</accession>
<proteinExistence type="predicted"/>
<sequence length="182" mass="20183">MKKLLFGMMACTILLASCKKEKEKIQNEENPEFYFTAKIDGVEFKADMWSCECTNAALFGTEAYIHSGTLVLRGKKNSKDVNEGEIFLRLGEIDIKTYQLESDKNGPGAYYQLGTGKWAAGGEVVPYGASNPIYSTGTGSVIITLHKDNIVEGSFDLNTISYADGTKKNITEGKFRMKYRTI</sequence>
<name>A0ABW4IC79_9SPHI</name>
<reference evidence="2" key="1">
    <citation type="journal article" date="2019" name="Int. J. Syst. Evol. Microbiol.">
        <title>The Global Catalogue of Microorganisms (GCM) 10K type strain sequencing project: providing services to taxonomists for standard genome sequencing and annotation.</title>
        <authorList>
            <consortium name="The Broad Institute Genomics Platform"/>
            <consortium name="The Broad Institute Genome Sequencing Center for Infectious Disease"/>
            <person name="Wu L."/>
            <person name="Ma J."/>
        </authorList>
    </citation>
    <scope>NUCLEOTIDE SEQUENCE [LARGE SCALE GENOMIC DNA]</scope>
    <source>
        <strain evidence="2">CCUG 53762</strain>
    </source>
</reference>
<keyword evidence="2" id="KW-1185">Reference proteome</keyword>
<evidence type="ECO:0008006" key="3">
    <source>
        <dbReference type="Google" id="ProtNLM"/>
    </source>
</evidence>
<comment type="caution">
    <text evidence="1">The sequence shown here is derived from an EMBL/GenBank/DDBJ whole genome shotgun (WGS) entry which is preliminary data.</text>
</comment>
<gene>
    <name evidence="1" type="ORF">ACFSAH_10670</name>
</gene>
<evidence type="ECO:0000313" key="1">
    <source>
        <dbReference type="EMBL" id="MFD1630343.1"/>
    </source>
</evidence>
<dbReference type="Proteomes" id="UP001597118">
    <property type="component" value="Unassembled WGS sequence"/>
</dbReference>
<dbReference type="PROSITE" id="PS51257">
    <property type="entry name" value="PROKAR_LIPOPROTEIN"/>
    <property type="match status" value="1"/>
</dbReference>
<protein>
    <recommendedName>
        <fullName evidence="3">Lipocalin-like domain-containing protein</fullName>
    </recommendedName>
</protein>
<organism evidence="1 2">
    <name type="scientific">Pseudopedobacter beijingensis</name>
    <dbReference type="NCBI Taxonomy" id="1207056"/>
    <lineage>
        <taxon>Bacteria</taxon>
        <taxon>Pseudomonadati</taxon>
        <taxon>Bacteroidota</taxon>
        <taxon>Sphingobacteriia</taxon>
        <taxon>Sphingobacteriales</taxon>
        <taxon>Sphingobacteriaceae</taxon>
        <taxon>Pseudopedobacter</taxon>
    </lineage>
</organism>
<dbReference type="EMBL" id="JBHUDG010000015">
    <property type="protein sequence ID" value="MFD1630343.1"/>
    <property type="molecule type" value="Genomic_DNA"/>
</dbReference>